<dbReference type="Gene3D" id="1.20.81.30">
    <property type="entry name" value="Type II secretion system (T2SS), domain F"/>
    <property type="match status" value="2"/>
</dbReference>
<dbReference type="Proteomes" id="UP000886886">
    <property type="component" value="Unassembled WGS sequence"/>
</dbReference>
<feature type="transmembrane region" description="Helical" evidence="7">
    <location>
        <begin position="162"/>
        <end position="183"/>
    </location>
</feature>
<keyword evidence="5 7" id="KW-1133">Transmembrane helix</keyword>
<reference evidence="9" key="2">
    <citation type="journal article" date="2021" name="PeerJ">
        <title>Extensive microbial diversity within the chicken gut microbiome revealed by metagenomics and culture.</title>
        <authorList>
            <person name="Gilroy R."/>
            <person name="Ravi A."/>
            <person name="Getino M."/>
            <person name="Pursley I."/>
            <person name="Horton D.L."/>
            <person name="Alikhan N.F."/>
            <person name="Baker D."/>
            <person name="Gharbi K."/>
            <person name="Hall N."/>
            <person name="Watson M."/>
            <person name="Adriaenssens E.M."/>
            <person name="Foster-Nyarko E."/>
            <person name="Jarju S."/>
            <person name="Secka A."/>
            <person name="Antonio M."/>
            <person name="Oren A."/>
            <person name="Chaudhuri R.R."/>
            <person name="La Ragione R."/>
            <person name="Hildebrand F."/>
            <person name="Pallen M.J."/>
        </authorList>
    </citation>
    <scope>NUCLEOTIDE SEQUENCE</scope>
    <source>
        <strain evidence="9">ChiSjej3B21-11622</strain>
    </source>
</reference>
<feature type="domain" description="Type II secretion system protein GspF" evidence="8">
    <location>
        <begin position="13"/>
        <end position="135"/>
    </location>
</feature>
<reference evidence="9" key="1">
    <citation type="submission" date="2020-10" db="EMBL/GenBank/DDBJ databases">
        <authorList>
            <person name="Gilroy R."/>
        </authorList>
    </citation>
    <scope>NUCLEOTIDE SEQUENCE</scope>
    <source>
        <strain evidence="9">ChiSjej3B21-11622</strain>
    </source>
</reference>
<dbReference type="InterPro" id="IPR018076">
    <property type="entry name" value="T2SS_GspF_dom"/>
</dbReference>
<evidence type="ECO:0000256" key="3">
    <source>
        <dbReference type="ARBA" id="ARBA00022475"/>
    </source>
</evidence>
<evidence type="ECO:0000256" key="4">
    <source>
        <dbReference type="ARBA" id="ARBA00022692"/>
    </source>
</evidence>
<evidence type="ECO:0000256" key="7">
    <source>
        <dbReference type="SAM" id="Phobius"/>
    </source>
</evidence>
<dbReference type="Pfam" id="PF00482">
    <property type="entry name" value="T2SSF"/>
    <property type="match status" value="2"/>
</dbReference>
<evidence type="ECO:0000313" key="9">
    <source>
        <dbReference type="EMBL" id="HIQ95871.1"/>
    </source>
</evidence>
<feature type="transmembrane region" description="Helical" evidence="7">
    <location>
        <begin position="116"/>
        <end position="142"/>
    </location>
</feature>
<evidence type="ECO:0000313" key="10">
    <source>
        <dbReference type="Proteomes" id="UP000886886"/>
    </source>
</evidence>
<keyword evidence="3" id="KW-1003">Cell membrane</keyword>
<dbReference type="InterPro" id="IPR003004">
    <property type="entry name" value="GspF/PilC"/>
</dbReference>
<dbReference type="GO" id="GO:0005886">
    <property type="term" value="C:plasma membrane"/>
    <property type="evidence" value="ECO:0007669"/>
    <property type="project" value="UniProtKB-SubCell"/>
</dbReference>
<feature type="transmembrane region" description="Helical" evidence="7">
    <location>
        <begin position="319"/>
        <end position="342"/>
    </location>
</feature>
<sequence length="346" mass="38010">MKKCLNNTELSFFCEQLSLILHSGISALEGISIMKEDAKTKEAEEILAVINDHLEETGLLHEALKASGVFPAYLIHMTEIGERSGTLDEVMSALALHYQREEEISRGIRDALTYPLIMLSMLLVVLVVLVVRVMPIFAQVFYQLGAEMDGISGSILSLGTALERYAAVFIALLLILAAVLVFLTKSSRGRRYAARILNNFPPSRELNNRLACSRFAGGMSIALKSGLDTDESFQLVSNLIENEEFRKKISHARKMLEEGEEFTDALNQSGIFSGVYARMVSIGFRTGSADSVLEKISVSYQEEADAKLQNLISMLEPTLVAILSILVGMILLSVMLPLVGIMSNIG</sequence>
<proteinExistence type="inferred from homology"/>
<evidence type="ECO:0000256" key="6">
    <source>
        <dbReference type="ARBA" id="ARBA00023136"/>
    </source>
</evidence>
<dbReference type="PANTHER" id="PTHR30012">
    <property type="entry name" value="GENERAL SECRETION PATHWAY PROTEIN"/>
    <property type="match status" value="1"/>
</dbReference>
<comment type="subcellular location">
    <subcellularLocation>
        <location evidence="1">Cell membrane</location>
        <topology evidence="1">Multi-pass membrane protein</topology>
    </subcellularLocation>
</comment>
<feature type="domain" description="Type II secretion system protein GspF" evidence="8">
    <location>
        <begin position="219"/>
        <end position="337"/>
    </location>
</feature>
<keyword evidence="4 7" id="KW-0812">Transmembrane</keyword>
<dbReference type="InterPro" id="IPR042094">
    <property type="entry name" value="T2SS_GspF_sf"/>
</dbReference>
<accession>A0A9D1CZW7</accession>
<dbReference type="PANTHER" id="PTHR30012:SF0">
    <property type="entry name" value="TYPE II SECRETION SYSTEM PROTEIN F-RELATED"/>
    <property type="match status" value="1"/>
</dbReference>
<dbReference type="AlphaFoldDB" id="A0A9D1CZW7"/>
<evidence type="ECO:0000256" key="1">
    <source>
        <dbReference type="ARBA" id="ARBA00004651"/>
    </source>
</evidence>
<evidence type="ECO:0000259" key="8">
    <source>
        <dbReference type="Pfam" id="PF00482"/>
    </source>
</evidence>
<keyword evidence="6 7" id="KW-0472">Membrane</keyword>
<comment type="similarity">
    <text evidence="2">Belongs to the GSP F family.</text>
</comment>
<protein>
    <submittedName>
        <fullName evidence="9">Type II secretion system F family protein</fullName>
    </submittedName>
</protein>
<organism evidence="9 10">
    <name type="scientific">Candidatus Limivivens merdigallinarum</name>
    <dbReference type="NCBI Taxonomy" id="2840859"/>
    <lineage>
        <taxon>Bacteria</taxon>
        <taxon>Bacillati</taxon>
        <taxon>Bacillota</taxon>
        <taxon>Clostridia</taxon>
        <taxon>Lachnospirales</taxon>
        <taxon>Lachnospiraceae</taxon>
        <taxon>Lachnospiraceae incertae sedis</taxon>
        <taxon>Candidatus Limivivens</taxon>
    </lineage>
</organism>
<dbReference type="PRINTS" id="PR00812">
    <property type="entry name" value="BCTERIALGSPF"/>
</dbReference>
<name>A0A9D1CZW7_9FIRM</name>
<evidence type="ECO:0000256" key="5">
    <source>
        <dbReference type="ARBA" id="ARBA00022989"/>
    </source>
</evidence>
<dbReference type="EMBL" id="DVFT01000074">
    <property type="protein sequence ID" value="HIQ95871.1"/>
    <property type="molecule type" value="Genomic_DNA"/>
</dbReference>
<evidence type="ECO:0000256" key="2">
    <source>
        <dbReference type="ARBA" id="ARBA00005745"/>
    </source>
</evidence>
<gene>
    <name evidence="9" type="ORF">IAB26_04840</name>
</gene>
<comment type="caution">
    <text evidence="9">The sequence shown here is derived from an EMBL/GenBank/DDBJ whole genome shotgun (WGS) entry which is preliminary data.</text>
</comment>